<dbReference type="Proteomes" id="UP000550729">
    <property type="component" value="Unassembled WGS sequence"/>
</dbReference>
<evidence type="ECO:0000256" key="5">
    <source>
        <dbReference type="ARBA" id="ARBA00022801"/>
    </source>
</evidence>
<dbReference type="GO" id="GO:0004540">
    <property type="term" value="F:RNA nuclease activity"/>
    <property type="evidence" value="ECO:0007669"/>
    <property type="project" value="InterPro"/>
</dbReference>
<comment type="function">
    <text evidence="8">Toxic component of a toxin-antitoxin (TA) system. An RNase.</text>
</comment>
<keyword evidence="2 8" id="KW-1277">Toxin-antitoxin system</keyword>
<dbReference type="PANTHER" id="PTHR33653:SF1">
    <property type="entry name" value="RIBONUCLEASE VAPC2"/>
    <property type="match status" value="1"/>
</dbReference>
<dbReference type="GO" id="GO:0016787">
    <property type="term" value="F:hydrolase activity"/>
    <property type="evidence" value="ECO:0007669"/>
    <property type="project" value="UniProtKB-KW"/>
</dbReference>
<comment type="cofactor">
    <cofactor evidence="1 8">
        <name>Mg(2+)</name>
        <dbReference type="ChEBI" id="CHEBI:18420"/>
    </cofactor>
</comment>
<keyword evidence="3 8" id="KW-0540">Nuclease</keyword>
<dbReference type="InterPro" id="IPR029060">
    <property type="entry name" value="PIN-like_dom_sf"/>
</dbReference>
<dbReference type="CDD" id="cd09871">
    <property type="entry name" value="PIN_MtVapC28-VapC30-like"/>
    <property type="match status" value="1"/>
</dbReference>
<evidence type="ECO:0000256" key="7">
    <source>
        <dbReference type="ARBA" id="ARBA00038093"/>
    </source>
</evidence>
<dbReference type="EMBL" id="JABBNB010000001">
    <property type="protein sequence ID" value="NMN99609.1"/>
    <property type="molecule type" value="Genomic_DNA"/>
</dbReference>
<evidence type="ECO:0000256" key="6">
    <source>
        <dbReference type="ARBA" id="ARBA00022842"/>
    </source>
</evidence>
<name>A0A848KMY8_9ACTN</name>
<dbReference type="InterPro" id="IPR050556">
    <property type="entry name" value="Type_II_TA_system_RNase"/>
</dbReference>
<feature type="binding site" evidence="8">
    <location>
        <position position="4"/>
    </location>
    <ligand>
        <name>Mg(2+)</name>
        <dbReference type="ChEBI" id="CHEBI:18420"/>
    </ligand>
</feature>
<feature type="domain" description="PIN" evidence="9">
    <location>
        <begin position="1"/>
        <end position="125"/>
    </location>
</feature>
<dbReference type="InterPro" id="IPR002716">
    <property type="entry name" value="PIN_dom"/>
</dbReference>
<evidence type="ECO:0000256" key="2">
    <source>
        <dbReference type="ARBA" id="ARBA00022649"/>
    </source>
</evidence>
<dbReference type="InterPro" id="IPR022907">
    <property type="entry name" value="VapC_family"/>
</dbReference>
<evidence type="ECO:0000256" key="3">
    <source>
        <dbReference type="ARBA" id="ARBA00022722"/>
    </source>
</evidence>
<evidence type="ECO:0000313" key="11">
    <source>
        <dbReference type="Proteomes" id="UP000550729"/>
    </source>
</evidence>
<accession>A0A848KMY8</accession>
<keyword evidence="11" id="KW-1185">Reference proteome</keyword>
<dbReference type="GO" id="GO:0000287">
    <property type="term" value="F:magnesium ion binding"/>
    <property type="evidence" value="ECO:0007669"/>
    <property type="project" value="UniProtKB-UniRule"/>
</dbReference>
<dbReference type="PANTHER" id="PTHR33653">
    <property type="entry name" value="RIBONUCLEASE VAPC2"/>
    <property type="match status" value="1"/>
</dbReference>
<keyword evidence="4 8" id="KW-0479">Metal-binding</keyword>
<keyword evidence="5 8" id="KW-0378">Hydrolase</keyword>
<gene>
    <name evidence="8" type="primary">vapC</name>
    <name evidence="10" type="ORF">HH308_00050</name>
</gene>
<organism evidence="10 11">
    <name type="scientific">Gordonia asplenii</name>
    <dbReference type="NCBI Taxonomy" id="2725283"/>
    <lineage>
        <taxon>Bacteria</taxon>
        <taxon>Bacillati</taxon>
        <taxon>Actinomycetota</taxon>
        <taxon>Actinomycetes</taxon>
        <taxon>Mycobacteriales</taxon>
        <taxon>Gordoniaceae</taxon>
        <taxon>Gordonia</taxon>
    </lineage>
</organism>
<dbReference type="Gene3D" id="3.40.50.1010">
    <property type="entry name" value="5'-nuclease"/>
    <property type="match status" value="1"/>
</dbReference>
<dbReference type="HAMAP" id="MF_00265">
    <property type="entry name" value="VapC_Nob1"/>
    <property type="match status" value="1"/>
</dbReference>
<keyword evidence="6 8" id="KW-0460">Magnesium</keyword>
<evidence type="ECO:0000256" key="4">
    <source>
        <dbReference type="ARBA" id="ARBA00022723"/>
    </source>
</evidence>
<dbReference type="RefSeq" id="WP_170192134.1">
    <property type="nucleotide sequence ID" value="NZ_JABBNB010000001.1"/>
</dbReference>
<comment type="caution">
    <text evidence="10">The sequence shown here is derived from an EMBL/GenBank/DDBJ whole genome shotgun (WGS) entry which is preliminary data.</text>
</comment>
<evidence type="ECO:0000256" key="8">
    <source>
        <dbReference type="HAMAP-Rule" id="MF_00265"/>
    </source>
</evidence>
<dbReference type="Pfam" id="PF01850">
    <property type="entry name" value="PIN"/>
    <property type="match status" value="1"/>
</dbReference>
<dbReference type="EC" id="3.1.-.-" evidence="8"/>
<keyword evidence="8" id="KW-0800">Toxin</keyword>
<sequence>MIVDASALIAIARNEPAAPAIADVLRSGAILLMSAPTHVETFLVADRHPNPTVSRHVETLIKAARIQIEPVTAEQAAIARRAYQLFGKGSGHRAALDFGDCFSYALAVDKDEPLLFVGDDFTHTDVLVAAY</sequence>
<feature type="binding site" evidence="8">
    <location>
        <position position="100"/>
    </location>
    <ligand>
        <name>Mg(2+)</name>
        <dbReference type="ChEBI" id="CHEBI:18420"/>
    </ligand>
</feature>
<evidence type="ECO:0000313" key="10">
    <source>
        <dbReference type="EMBL" id="NMN99609.1"/>
    </source>
</evidence>
<dbReference type="AlphaFoldDB" id="A0A848KMY8"/>
<evidence type="ECO:0000259" key="9">
    <source>
        <dbReference type="Pfam" id="PF01850"/>
    </source>
</evidence>
<comment type="similarity">
    <text evidence="7 8">Belongs to the PINc/VapC protein family.</text>
</comment>
<proteinExistence type="inferred from homology"/>
<evidence type="ECO:0000256" key="1">
    <source>
        <dbReference type="ARBA" id="ARBA00001946"/>
    </source>
</evidence>
<reference evidence="10 11" key="1">
    <citation type="submission" date="2020-04" db="EMBL/GenBank/DDBJ databases">
        <title>Gordonia sp. nov. TBRC 11910.</title>
        <authorList>
            <person name="Suriyachadkun C."/>
        </authorList>
    </citation>
    <scope>NUCLEOTIDE SEQUENCE [LARGE SCALE GENOMIC DNA]</scope>
    <source>
        <strain evidence="10 11">TBRC 11910</strain>
    </source>
</reference>
<dbReference type="GO" id="GO:0090729">
    <property type="term" value="F:toxin activity"/>
    <property type="evidence" value="ECO:0007669"/>
    <property type="project" value="UniProtKB-KW"/>
</dbReference>
<dbReference type="SUPFAM" id="SSF88723">
    <property type="entry name" value="PIN domain-like"/>
    <property type="match status" value="1"/>
</dbReference>
<protein>
    <recommendedName>
        <fullName evidence="8">Ribonuclease VapC</fullName>
        <shortName evidence="8">RNase VapC</shortName>
        <ecNumber evidence="8">3.1.-.-</ecNumber>
    </recommendedName>
    <alternativeName>
        <fullName evidence="8">Toxin VapC</fullName>
    </alternativeName>
</protein>